<feature type="compositionally biased region" description="Basic and acidic residues" evidence="1">
    <location>
        <begin position="64"/>
        <end position="76"/>
    </location>
</feature>
<feature type="region of interest" description="Disordered" evidence="1">
    <location>
        <begin position="56"/>
        <end position="76"/>
    </location>
</feature>
<evidence type="ECO:0000313" key="2">
    <source>
        <dbReference type="EMBL" id="ELY77946.1"/>
    </source>
</evidence>
<dbReference type="PATRIC" id="fig|1230459.4.peg.2756"/>
<evidence type="ECO:0000256" key="1">
    <source>
        <dbReference type="SAM" id="MobiDB-lite"/>
    </source>
</evidence>
<dbReference type="Gene3D" id="1.10.10.60">
    <property type="entry name" value="Homeodomain-like"/>
    <property type="match status" value="1"/>
</dbReference>
<dbReference type="AlphaFoldDB" id="L9YWA7"/>
<organism evidence="2 3">
    <name type="scientific">Natrinema gari JCM 14663</name>
    <dbReference type="NCBI Taxonomy" id="1230459"/>
    <lineage>
        <taxon>Archaea</taxon>
        <taxon>Methanobacteriati</taxon>
        <taxon>Methanobacteriota</taxon>
        <taxon>Stenosarchaea group</taxon>
        <taxon>Halobacteria</taxon>
        <taxon>Halobacteriales</taxon>
        <taxon>Natrialbaceae</taxon>
        <taxon>Natrinema</taxon>
    </lineage>
</organism>
<comment type="caution">
    <text evidence="2">The sequence shown here is derived from an EMBL/GenBank/DDBJ whole genome shotgun (WGS) entry which is preliminary data.</text>
</comment>
<accession>L9YWA7</accession>
<protein>
    <submittedName>
        <fullName evidence="2">Uncharacterized protein</fullName>
    </submittedName>
</protein>
<name>L9YWA7_9EURY</name>
<evidence type="ECO:0000313" key="3">
    <source>
        <dbReference type="Proteomes" id="UP000011592"/>
    </source>
</evidence>
<gene>
    <name evidence="2" type="ORF">C486_13782</name>
</gene>
<sequence length="76" mass="8808">MERLGVLRPWRHEDTLRRLYVEQGLSTNEIAARNDFDCSATTVRKHLARYGLTDEEPDDVTYGRLDELGETEQVKA</sequence>
<dbReference type="Proteomes" id="UP000011592">
    <property type="component" value="Unassembled WGS sequence"/>
</dbReference>
<reference evidence="2 3" key="1">
    <citation type="journal article" date="2014" name="PLoS Genet.">
        <title>Phylogenetically driven sequencing of extremely halophilic archaea reveals strategies for static and dynamic osmo-response.</title>
        <authorList>
            <person name="Becker E.A."/>
            <person name="Seitzer P.M."/>
            <person name="Tritt A."/>
            <person name="Larsen D."/>
            <person name="Krusor M."/>
            <person name="Yao A.I."/>
            <person name="Wu D."/>
            <person name="Madern D."/>
            <person name="Eisen J.A."/>
            <person name="Darling A.E."/>
            <person name="Facciotti M.T."/>
        </authorList>
    </citation>
    <scope>NUCLEOTIDE SEQUENCE [LARGE SCALE GENOMIC DNA]</scope>
    <source>
        <strain evidence="2 3">JCM 14663</strain>
    </source>
</reference>
<keyword evidence="3" id="KW-1185">Reference proteome</keyword>
<proteinExistence type="predicted"/>
<dbReference type="EMBL" id="AOIJ01000058">
    <property type="protein sequence ID" value="ELY77946.1"/>
    <property type="molecule type" value="Genomic_DNA"/>
</dbReference>